<evidence type="ECO:0000313" key="3">
    <source>
        <dbReference type="Proteomes" id="UP000578531"/>
    </source>
</evidence>
<comment type="caution">
    <text evidence="2">The sequence shown here is derived from an EMBL/GenBank/DDBJ whole genome shotgun (WGS) entry which is preliminary data.</text>
</comment>
<evidence type="ECO:0000313" key="2">
    <source>
        <dbReference type="EMBL" id="KAF6233853.1"/>
    </source>
</evidence>
<dbReference type="AlphaFoldDB" id="A0A8H6FSC6"/>
<dbReference type="EMBL" id="JACCJC010000034">
    <property type="protein sequence ID" value="KAF6233853.1"/>
    <property type="molecule type" value="Genomic_DNA"/>
</dbReference>
<sequence>MNTMLRGSTSRCFATKRPRGARFLGAAPRLSRIAYRAPISRFSTLNFSSACAARTRRLQAFKAPTAIRPYSLPPLPPRMNNTIPVYRRSVKGKIFDSMMAHPLAWLLIVLCVCGGIQWSCQFYNRIRPVYVAIAYVSSRWEGWKARRRHRRAEKLARREQAALEKRGRGKRGGRWRDYFWAPRKRGGDGKDGEE</sequence>
<dbReference type="RefSeq" id="XP_037163262.1">
    <property type="nucleotide sequence ID" value="XM_037309965.1"/>
</dbReference>
<keyword evidence="1" id="KW-0472">Membrane</keyword>
<keyword evidence="1" id="KW-1133">Transmembrane helix</keyword>
<accession>A0A8H6FSC6</accession>
<dbReference type="OrthoDB" id="10527537at2759"/>
<proteinExistence type="predicted"/>
<dbReference type="Proteomes" id="UP000578531">
    <property type="component" value="Unassembled WGS sequence"/>
</dbReference>
<gene>
    <name evidence="2" type="ORF">HO173_008065</name>
</gene>
<evidence type="ECO:0000256" key="1">
    <source>
        <dbReference type="SAM" id="Phobius"/>
    </source>
</evidence>
<keyword evidence="1" id="KW-0812">Transmembrane</keyword>
<name>A0A8H6FSC6_9LECA</name>
<feature type="transmembrane region" description="Helical" evidence="1">
    <location>
        <begin position="98"/>
        <end position="118"/>
    </location>
</feature>
<reference evidence="2 3" key="1">
    <citation type="journal article" date="2020" name="Genomics">
        <title>Complete, high-quality genomes from long-read metagenomic sequencing of two wolf lichen thalli reveals enigmatic genome architecture.</title>
        <authorList>
            <person name="McKenzie S.K."/>
            <person name="Walston R.F."/>
            <person name="Allen J.L."/>
        </authorList>
    </citation>
    <scope>NUCLEOTIDE SEQUENCE [LARGE SCALE GENOMIC DNA]</scope>
    <source>
        <strain evidence="2">WasteWater2</strain>
    </source>
</reference>
<protein>
    <submittedName>
        <fullName evidence="2">Uncharacterized protein</fullName>
    </submittedName>
</protein>
<keyword evidence="3" id="KW-1185">Reference proteome</keyword>
<organism evidence="2 3">
    <name type="scientific">Letharia columbiana</name>
    <dbReference type="NCBI Taxonomy" id="112416"/>
    <lineage>
        <taxon>Eukaryota</taxon>
        <taxon>Fungi</taxon>
        <taxon>Dikarya</taxon>
        <taxon>Ascomycota</taxon>
        <taxon>Pezizomycotina</taxon>
        <taxon>Lecanoromycetes</taxon>
        <taxon>OSLEUM clade</taxon>
        <taxon>Lecanoromycetidae</taxon>
        <taxon>Lecanorales</taxon>
        <taxon>Lecanorineae</taxon>
        <taxon>Parmeliaceae</taxon>
        <taxon>Letharia</taxon>
    </lineage>
</organism>
<dbReference type="GeneID" id="59289721"/>